<name>A0A0A9HVR7_ARUDO</name>
<dbReference type="AlphaFoldDB" id="A0A0A9HVR7"/>
<protein>
    <submittedName>
        <fullName evidence="1">Uncharacterized protein</fullName>
    </submittedName>
</protein>
<evidence type="ECO:0000313" key="1">
    <source>
        <dbReference type="EMBL" id="JAE37013.1"/>
    </source>
</evidence>
<reference evidence="1" key="2">
    <citation type="journal article" date="2015" name="Data Brief">
        <title>Shoot transcriptome of the giant reed, Arundo donax.</title>
        <authorList>
            <person name="Barrero R.A."/>
            <person name="Guerrero F.D."/>
            <person name="Moolhuijzen P."/>
            <person name="Goolsby J.A."/>
            <person name="Tidwell J."/>
            <person name="Bellgard S.E."/>
            <person name="Bellgard M.I."/>
        </authorList>
    </citation>
    <scope>NUCLEOTIDE SEQUENCE</scope>
    <source>
        <tissue evidence="1">Shoot tissue taken approximately 20 cm above the soil surface</tissue>
    </source>
</reference>
<proteinExistence type="predicted"/>
<sequence>MEDMLLGEGTSSSCFSESHDCALSSSIVGIRCWHTRIQETGSCNMHIMVNSVVGLLICKWHWPFVSSSELTSVKFIMSMRCPSVC</sequence>
<dbReference type="EMBL" id="GBRH01160883">
    <property type="protein sequence ID" value="JAE37013.1"/>
    <property type="molecule type" value="Transcribed_RNA"/>
</dbReference>
<accession>A0A0A9HVR7</accession>
<reference evidence="1" key="1">
    <citation type="submission" date="2014-09" db="EMBL/GenBank/DDBJ databases">
        <authorList>
            <person name="Magalhaes I.L.F."/>
            <person name="Oliveira U."/>
            <person name="Santos F.R."/>
            <person name="Vidigal T.H.D.A."/>
            <person name="Brescovit A.D."/>
            <person name="Santos A.J."/>
        </authorList>
    </citation>
    <scope>NUCLEOTIDE SEQUENCE</scope>
    <source>
        <tissue evidence="1">Shoot tissue taken approximately 20 cm above the soil surface</tissue>
    </source>
</reference>
<organism evidence="1">
    <name type="scientific">Arundo donax</name>
    <name type="common">Giant reed</name>
    <name type="synonym">Donax arundinaceus</name>
    <dbReference type="NCBI Taxonomy" id="35708"/>
    <lineage>
        <taxon>Eukaryota</taxon>
        <taxon>Viridiplantae</taxon>
        <taxon>Streptophyta</taxon>
        <taxon>Embryophyta</taxon>
        <taxon>Tracheophyta</taxon>
        <taxon>Spermatophyta</taxon>
        <taxon>Magnoliopsida</taxon>
        <taxon>Liliopsida</taxon>
        <taxon>Poales</taxon>
        <taxon>Poaceae</taxon>
        <taxon>PACMAD clade</taxon>
        <taxon>Arundinoideae</taxon>
        <taxon>Arundineae</taxon>
        <taxon>Arundo</taxon>
    </lineage>
</organism>